<sequence>MPAGYKHGDTPQKAMVRGTISYLESQGLPVNKSAIFRHFDLSRSQGYAALSVPTSRRNQPEWEETRGRPSKISELDQKKMESILWDDAYDDANLNWTRLAKEAGLEMECNTRTLHRTMGTLSYRRCISCARCWTHKKLREKRVEFARKMYEVYPDPMQWRTVRFSAELHFGFALDRKVRLIPRAGEKFCPGCAPLPEASWPRDVKRIHAWVAVGYGFKSEMMFYEESTSPNCSGVMTMPQYRDKVLAKAVKPWLANPGPQAFILEEDTDLFAHGSGSKVNMVQHWKEDNGLRCYFSCGESPDLSPLDSLWPAKKQWEMEKAPKDWEDETLRQAVRDIWAEFDQERVNMWVDFMRQRLAQIIDTDGRFVAW</sequence>
<evidence type="ECO:0000313" key="2">
    <source>
        <dbReference type="Proteomes" id="UP000777438"/>
    </source>
</evidence>
<dbReference type="InterPro" id="IPR036397">
    <property type="entry name" value="RNaseH_sf"/>
</dbReference>
<accession>A0A9P8WDQ1</accession>
<dbReference type="GO" id="GO:0003676">
    <property type="term" value="F:nucleic acid binding"/>
    <property type="evidence" value="ECO:0007669"/>
    <property type="project" value="InterPro"/>
</dbReference>
<proteinExistence type="predicted"/>
<dbReference type="EMBL" id="JAGPYM010000004">
    <property type="protein sequence ID" value="KAH6896028.1"/>
    <property type="molecule type" value="Genomic_DNA"/>
</dbReference>
<dbReference type="AlphaFoldDB" id="A0A9P8WDQ1"/>
<gene>
    <name evidence="1" type="ORF">B0T10DRAFT_397776</name>
</gene>
<dbReference type="Gene3D" id="3.30.420.10">
    <property type="entry name" value="Ribonuclease H-like superfamily/Ribonuclease H"/>
    <property type="match status" value="1"/>
</dbReference>
<protein>
    <recommendedName>
        <fullName evidence="3">HMG box protein</fullName>
    </recommendedName>
</protein>
<name>A0A9P8WDQ1_9HYPO</name>
<evidence type="ECO:0000313" key="1">
    <source>
        <dbReference type="EMBL" id="KAH6896028.1"/>
    </source>
</evidence>
<organism evidence="1 2">
    <name type="scientific">Thelonectria olida</name>
    <dbReference type="NCBI Taxonomy" id="1576542"/>
    <lineage>
        <taxon>Eukaryota</taxon>
        <taxon>Fungi</taxon>
        <taxon>Dikarya</taxon>
        <taxon>Ascomycota</taxon>
        <taxon>Pezizomycotina</taxon>
        <taxon>Sordariomycetes</taxon>
        <taxon>Hypocreomycetidae</taxon>
        <taxon>Hypocreales</taxon>
        <taxon>Nectriaceae</taxon>
        <taxon>Thelonectria</taxon>
    </lineage>
</organism>
<dbReference type="OrthoDB" id="4621856at2759"/>
<keyword evidence="2" id="KW-1185">Reference proteome</keyword>
<reference evidence="1 2" key="1">
    <citation type="journal article" date="2021" name="Nat. Commun.">
        <title>Genetic determinants of endophytism in the Arabidopsis root mycobiome.</title>
        <authorList>
            <person name="Mesny F."/>
            <person name="Miyauchi S."/>
            <person name="Thiergart T."/>
            <person name="Pickel B."/>
            <person name="Atanasova L."/>
            <person name="Karlsson M."/>
            <person name="Huettel B."/>
            <person name="Barry K.W."/>
            <person name="Haridas S."/>
            <person name="Chen C."/>
            <person name="Bauer D."/>
            <person name="Andreopoulos W."/>
            <person name="Pangilinan J."/>
            <person name="LaButti K."/>
            <person name="Riley R."/>
            <person name="Lipzen A."/>
            <person name="Clum A."/>
            <person name="Drula E."/>
            <person name="Henrissat B."/>
            <person name="Kohler A."/>
            <person name="Grigoriev I.V."/>
            <person name="Martin F.M."/>
            <person name="Hacquard S."/>
        </authorList>
    </citation>
    <scope>NUCLEOTIDE SEQUENCE [LARGE SCALE GENOMIC DNA]</scope>
    <source>
        <strain evidence="1 2">MPI-CAGE-CH-0241</strain>
    </source>
</reference>
<evidence type="ECO:0008006" key="3">
    <source>
        <dbReference type="Google" id="ProtNLM"/>
    </source>
</evidence>
<comment type="caution">
    <text evidence="1">The sequence shown here is derived from an EMBL/GenBank/DDBJ whole genome shotgun (WGS) entry which is preliminary data.</text>
</comment>
<dbReference type="Proteomes" id="UP000777438">
    <property type="component" value="Unassembled WGS sequence"/>
</dbReference>